<accession>A0A9Q0YJ36</accession>
<dbReference type="PANTHER" id="PTHR46302:SF3">
    <property type="entry name" value="DOUBLECORTIN DOMAIN-CONTAINING PROTEIN 1"/>
    <property type="match status" value="1"/>
</dbReference>
<dbReference type="Proteomes" id="UP001152320">
    <property type="component" value="Chromosome 19"/>
</dbReference>
<dbReference type="InterPro" id="IPR036572">
    <property type="entry name" value="Doublecortin_dom_sf"/>
</dbReference>
<comment type="caution">
    <text evidence="5">The sequence shown here is derived from an EMBL/GenBank/DDBJ whole genome shotgun (WGS) entry which is preliminary data.</text>
</comment>
<dbReference type="SUPFAM" id="SSF50370">
    <property type="entry name" value="Ricin B-like lectins"/>
    <property type="match status" value="2"/>
</dbReference>
<evidence type="ECO:0000259" key="3">
    <source>
        <dbReference type="Pfam" id="PF24478"/>
    </source>
</evidence>
<feature type="region of interest" description="Disordered" evidence="2">
    <location>
        <begin position="48"/>
        <end position="169"/>
    </location>
</feature>
<evidence type="ECO:0000256" key="2">
    <source>
        <dbReference type="SAM" id="MobiDB-lite"/>
    </source>
</evidence>
<feature type="coiled-coil region" evidence="1">
    <location>
        <begin position="409"/>
        <end position="481"/>
    </location>
</feature>
<dbReference type="Pfam" id="PF24478">
    <property type="entry name" value="DCX2_DCDC1"/>
    <property type="match status" value="3"/>
</dbReference>
<organism evidence="5 6">
    <name type="scientific">Holothuria leucospilota</name>
    <name type="common">Black long sea cucumber</name>
    <name type="synonym">Mertensiothuria leucospilota</name>
    <dbReference type="NCBI Taxonomy" id="206669"/>
    <lineage>
        <taxon>Eukaryota</taxon>
        <taxon>Metazoa</taxon>
        <taxon>Echinodermata</taxon>
        <taxon>Eleutherozoa</taxon>
        <taxon>Echinozoa</taxon>
        <taxon>Holothuroidea</taxon>
        <taxon>Aspidochirotacea</taxon>
        <taxon>Aspidochirotida</taxon>
        <taxon>Holothuriidae</taxon>
        <taxon>Holothuria</taxon>
    </lineage>
</organism>
<feature type="region of interest" description="Disordered" evidence="2">
    <location>
        <begin position="1015"/>
        <end position="1052"/>
    </location>
</feature>
<dbReference type="CDD" id="cd17156">
    <property type="entry name" value="DCX1_DCDC5"/>
    <property type="match status" value="1"/>
</dbReference>
<evidence type="ECO:0000313" key="5">
    <source>
        <dbReference type="EMBL" id="KAJ8023392.1"/>
    </source>
</evidence>
<evidence type="ECO:0000313" key="6">
    <source>
        <dbReference type="Proteomes" id="UP001152320"/>
    </source>
</evidence>
<sequence>MSPGRDRSVRISESIATSTPFSADKKFNRSPSDAISYEDLLVAQYLDSLQKSQPSQSKRRLQRSPAKSSPYLQRLGHSEHGLGSHPFPGKNRSQRPLSAVSRASSSDKKRIDAKFVSDSSKTNQKHGEGEEEEERRKPLMRKRPESAPVYRNKRPWSGRPWSGRSVTSSVSSKRFSQTKGLYKKQPKVIRAMAFKNGLRDQGFRITAPTLKVFLEYCTLKLDLKFAARRMFLVDGTELKTADEIPKDAEIFISCGEPFKDPVASAKGTAHKNIHALWTMNGVLLPVEEKKRKPRNHLSQRMRKMLSSDMRRILIFCNGDGTELHEQLASPGQFGKFLDGCTLKLGLTSPAKIVYMADGSIVETVDSIPKLHDCLQSTTTPVYGPVWISKGEIFSPGGAKEFLQTTAKHCREKEREGQSYRKQLQLALKEEFEDVTVTKLLSMKQEELEAELKETETGIQEFSETKKKLKDILNEIEDAATREKECGSTFKMQHIPEIDSSHRLIGQQGLRLKVYENGRNEGEQVIYFNLKEASKGVNDNKALIMERLLDTITRWIRPEQTTTALSTVVTTIFNSHGEPINDVFSLENDQEIWISFGEAFKDPNVYCLQLTLDKVSIYDVCGERSTAVREPLNLEDIPEGGEKHTVWHVSEGAPEECEIAELQHPGCFSQDEGMMRSDVIQKLEDVKLNELSIENSFLYHKDDPNKVLYAELSVQTKRKIGDKEVWPRQAQSWVINKRGQIYSRAFPQLTLAVLERQFRFQKKFLDGKTDAEGYAVGLEKRSSAGMHQEWTFSDDGRIYSKSDPSLALTFVEEKTSSDITTIDAHGDQIGQTSASDWLGMGQAEAGMQPDEYSSVDGETDGLSYRLSQWISQTTEFKGQHIVLAAIPALPARHPWAKSQRWALKQEKLENLGQWKHSAVTNPEWNKLAYSWPILEDGSWNDNFDWPMEGYLVAYAPPLRKGTKGDKNADQTGAEREGTGTFVRTTPLRLQVLKNGERDLSRSAWVVGPDLTNMMKDLNRSPFNGRRLHRKTRSWDKRGLGEKQEEQKREKQEMKEENLKQLEFQLFLDRCTSLLNLPFAARRLFDYHGKEHHNLDNLQRDQLVYASCGEVWKNPELSTQEQQRRVVLAMLAADIDAIRQFCTLRDPENLVLEVERSVAAGSRLVVKPCAISDEERLQLTKSETPEDNEDEEVEVDDDMSQHLSSHQKSHLRSEQHSEGLKWPWERVVNVDLDRVTEVNQSEHEEQQYSSSELYKKFKPKKKKSSSQSRLINQQFTFYDGFIAVKSNPFLVVGLENPELESSAITLCKKSNDDASQRWEVDEKEGFISSKSNPDLILTVSMPSFKAGDNSIPTSFNGQPVTLQSRKQEQNGRANQKWAFESDTGIIDAFAAEIKDIEITAANKANVCTFAVVGETPVEQPGYIMTNKKLAESVHICCACARSLRAHNKLTKLESPTEFICFSGQSAANRGHRGMGCFQCLSGKVDLSTFEAANTVAQYEKEFLRLRQMNNARLIAKEISAYQPIQSVRILAYRNGEGRTSEGVQMVGSTLRGLLDQCTYALQLPSAARKLFTQDGTQIITIADINTLKLVAYGMKNVDISKDTSEVDKLDASLDGSKESTISQIMRLPLEVWVSCGESFVHLTQVDYMKQLKALQRAEKSKVMRELDQEKHILRQMQGRRTAGMEGPDFIPTLSPQQPVLVEGGWTKPGHGEVKKYIQVHQLQNHLSEVKAHQRSRDKPSTKPIVDSNNRLYIQPSMKRILVYRNGTNPEKSIHCWGSSIPEILRDATLRLSLLREAAILFTEFGTRVESFHEISRDHLYCVSSGESFRGNKKSNQQVEVKANFARIRKKEGAGATDITVSHNIHPTIEVDPFGPPALALPAPKPSS</sequence>
<feature type="compositionally biased region" description="Basic and acidic residues" evidence="2">
    <location>
        <begin position="1"/>
        <end position="10"/>
    </location>
</feature>
<evidence type="ECO:0000256" key="1">
    <source>
        <dbReference type="SAM" id="Coils"/>
    </source>
</evidence>
<evidence type="ECO:0000259" key="4">
    <source>
        <dbReference type="Pfam" id="PF25510"/>
    </source>
</evidence>
<proteinExistence type="predicted"/>
<gene>
    <name evidence="5" type="ORF">HOLleu_35824</name>
</gene>
<dbReference type="GO" id="GO:1902412">
    <property type="term" value="P:regulation of mitotic cytokinesis"/>
    <property type="evidence" value="ECO:0007669"/>
    <property type="project" value="InterPro"/>
</dbReference>
<keyword evidence="6" id="KW-1185">Reference proteome</keyword>
<dbReference type="InterPro" id="IPR056415">
    <property type="entry name" value="DCX2_DCDC1"/>
</dbReference>
<feature type="compositionally biased region" description="Basic and acidic residues" evidence="2">
    <location>
        <begin position="105"/>
        <end position="115"/>
    </location>
</feature>
<dbReference type="InterPro" id="IPR035992">
    <property type="entry name" value="Ricin_B-like_lectins"/>
</dbReference>
<dbReference type="PROSITE" id="PS50231">
    <property type="entry name" value="RICIN_B_LECTIN"/>
    <property type="match status" value="2"/>
</dbReference>
<dbReference type="SUPFAM" id="SSF89837">
    <property type="entry name" value="Doublecortin (DC)"/>
    <property type="match status" value="4"/>
</dbReference>
<dbReference type="GO" id="GO:0008017">
    <property type="term" value="F:microtubule binding"/>
    <property type="evidence" value="ECO:0007669"/>
    <property type="project" value="InterPro"/>
</dbReference>
<dbReference type="GO" id="GO:0035556">
    <property type="term" value="P:intracellular signal transduction"/>
    <property type="evidence" value="ECO:0007669"/>
    <property type="project" value="InterPro"/>
</dbReference>
<feature type="domain" description="Doublecortin" evidence="4">
    <location>
        <begin position="508"/>
        <end position="600"/>
    </location>
</feature>
<feature type="region of interest" description="Disordered" evidence="2">
    <location>
        <begin position="1174"/>
        <end position="1213"/>
    </location>
</feature>
<dbReference type="InterPro" id="IPR057424">
    <property type="entry name" value="Ubiquitin_DCDC1"/>
</dbReference>
<dbReference type="EMBL" id="JAIZAY010000019">
    <property type="protein sequence ID" value="KAJ8023392.1"/>
    <property type="molecule type" value="Genomic_DNA"/>
</dbReference>
<feature type="compositionally biased region" description="Acidic residues" evidence="2">
    <location>
        <begin position="1183"/>
        <end position="1196"/>
    </location>
</feature>
<dbReference type="Gene3D" id="2.80.10.50">
    <property type="match status" value="1"/>
</dbReference>
<dbReference type="PANTHER" id="PTHR46302">
    <property type="entry name" value="DOUBLECORTIN DOMAIN-CONTAINING PROTEIN 1"/>
    <property type="match status" value="1"/>
</dbReference>
<keyword evidence="1" id="KW-0175">Coiled coil</keyword>
<feature type="domain" description="DCDC1 second doublecortin-like" evidence="3">
    <location>
        <begin position="1517"/>
        <end position="1586"/>
    </location>
</feature>
<dbReference type="GO" id="GO:0030496">
    <property type="term" value="C:midbody"/>
    <property type="evidence" value="ECO:0007669"/>
    <property type="project" value="TreeGrafter"/>
</dbReference>
<dbReference type="OrthoDB" id="9999986at2759"/>
<feature type="domain" description="DCDC1 second doublecortin-like" evidence="3">
    <location>
        <begin position="297"/>
        <end position="399"/>
    </location>
</feature>
<feature type="compositionally biased region" description="Basic and acidic residues" evidence="2">
    <location>
        <begin position="1031"/>
        <end position="1052"/>
    </location>
</feature>
<protein>
    <submittedName>
        <fullName evidence="5">Doublecortin domain-containing protein 5</fullName>
    </submittedName>
</protein>
<feature type="region of interest" description="Disordered" evidence="2">
    <location>
        <begin position="1"/>
        <end position="30"/>
    </location>
</feature>
<dbReference type="InterPro" id="IPR043188">
    <property type="entry name" value="DCDC1"/>
</dbReference>
<feature type="compositionally biased region" description="Basic and acidic residues" evidence="2">
    <location>
        <begin position="134"/>
        <end position="145"/>
    </location>
</feature>
<dbReference type="Pfam" id="PF25510">
    <property type="entry name" value="Ubiquitin_DCDC1"/>
    <property type="match status" value="1"/>
</dbReference>
<dbReference type="CDD" id="cd17158">
    <property type="entry name" value="DCX3_DCDC5"/>
    <property type="match status" value="1"/>
</dbReference>
<reference evidence="5" key="1">
    <citation type="submission" date="2021-10" db="EMBL/GenBank/DDBJ databases">
        <title>Tropical sea cucumber genome reveals ecological adaptation and Cuvierian tubules defense mechanism.</title>
        <authorList>
            <person name="Chen T."/>
        </authorList>
    </citation>
    <scope>NUCLEOTIDE SEQUENCE</scope>
    <source>
        <strain evidence="5">Nanhai2018</strain>
        <tissue evidence="5">Muscle</tissue>
    </source>
</reference>
<feature type="domain" description="DCDC1 second doublecortin-like" evidence="3">
    <location>
        <begin position="185"/>
        <end position="270"/>
    </location>
</feature>
<name>A0A9Q0YJ36_HOLLE</name>